<protein>
    <submittedName>
        <fullName evidence="5">Xanthine dehydrogenase</fullName>
    </submittedName>
</protein>
<dbReference type="OrthoDB" id="8300278at2759"/>
<dbReference type="InterPro" id="IPR006058">
    <property type="entry name" value="2Fe2S_fd_BS"/>
</dbReference>
<dbReference type="PANTHER" id="PTHR11908">
    <property type="entry name" value="XANTHINE DEHYDROGENASE"/>
    <property type="match status" value="1"/>
</dbReference>
<dbReference type="InterPro" id="IPR016208">
    <property type="entry name" value="Ald_Oxase/xanthine_DH-like"/>
</dbReference>
<feature type="domain" description="2Fe-2S ferredoxin-type" evidence="4">
    <location>
        <begin position="2"/>
        <end position="33"/>
    </location>
</feature>
<dbReference type="Gene3D" id="3.10.20.30">
    <property type="match status" value="1"/>
</dbReference>
<dbReference type="GO" id="GO:0005506">
    <property type="term" value="F:iron ion binding"/>
    <property type="evidence" value="ECO:0007669"/>
    <property type="project" value="InterPro"/>
</dbReference>
<keyword evidence="3" id="KW-0411">Iron-sulfur</keyword>
<dbReference type="EMBL" id="CP045896">
    <property type="protein sequence ID" value="QQP50708.1"/>
    <property type="molecule type" value="Genomic_DNA"/>
</dbReference>
<organism evidence="5 6">
    <name type="scientific">Caligus rogercresseyi</name>
    <name type="common">Sea louse</name>
    <dbReference type="NCBI Taxonomy" id="217165"/>
    <lineage>
        <taxon>Eukaryota</taxon>
        <taxon>Metazoa</taxon>
        <taxon>Ecdysozoa</taxon>
        <taxon>Arthropoda</taxon>
        <taxon>Crustacea</taxon>
        <taxon>Multicrustacea</taxon>
        <taxon>Hexanauplia</taxon>
        <taxon>Copepoda</taxon>
        <taxon>Siphonostomatoida</taxon>
        <taxon>Caligidae</taxon>
        <taxon>Caligus</taxon>
    </lineage>
</organism>
<dbReference type="PANTHER" id="PTHR11908:SF132">
    <property type="entry name" value="ALDEHYDE OXIDASE 1-RELATED"/>
    <property type="match status" value="1"/>
</dbReference>
<dbReference type="GO" id="GO:0051537">
    <property type="term" value="F:2 iron, 2 sulfur cluster binding"/>
    <property type="evidence" value="ECO:0007669"/>
    <property type="project" value="UniProtKB-KW"/>
</dbReference>
<dbReference type="InterPro" id="IPR001041">
    <property type="entry name" value="2Fe-2S_ferredoxin-type"/>
</dbReference>
<evidence type="ECO:0000313" key="5">
    <source>
        <dbReference type="EMBL" id="QQP50708.1"/>
    </source>
</evidence>
<evidence type="ECO:0000259" key="4">
    <source>
        <dbReference type="Pfam" id="PF00111"/>
    </source>
</evidence>
<evidence type="ECO:0000256" key="2">
    <source>
        <dbReference type="ARBA" id="ARBA00022714"/>
    </source>
</evidence>
<dbReference type="SUPFAM" id="SSF54292">
    <property type="entry name" value="2Fe-2S ferredoxin-like"/>
    <property type="match status" value="1"/>
</dbReference>
<gene>
    <name evidence="5" type="ORF">FKW44_011819</name>
</gene>
<evidence type="ECO:0000313" key="6">
    <source>
        <dbReference type="Proteomes" id="UP000595437"/>
    </source>
</evidence>
<name>A0A7T8K930_CALRO</name>
<keyword evidence="2" id="KW-0001">2Fe-2S</keyword>
<evidence type="ECO:0000256" key="1">
    <source>
        <dbReference type="ARBA" id="ARBA00022505"/>
    </source>
</evidence>
<dbReference type="GO" id="GO:0016491">
    <property type="term" value="F:oxidoreductase activity"/>
    <property type="evidence" value="ECO:0007669"/>
    <property type="project" value="InterPro"/>
</dbReference>
<keyword evidence="1" id="KW-0500">Molybdenum</keyword>
<evidence type="ECO:0000256" key="3">
    <source>
        <dbReference type="ARBA" id="ARBA00023014"/>
    </source>
</evidence>
<dbReference type="Proteomes" id="UP000595437">
    <property type="component" value="Chromosome 7"/>
</dbReference>
<dbReference type="AlphaFoldDB" id="A0A7T8K930"/>
<accession>A0A7T8K930</accession>
<sequence>PETTLLTYLRQNLRLTGAKLVCGEGGCGACTVMDQTLHSERLPSTHCIPLRKSCDNC</sequence>
<dbReference type="Pfam" id="PF00111">
    <property type="entry name" value="Fer2"/>
    <property type="match status" value="1"/>
</dbReference>
<keyword evidence="2" id="KW-0408">Iron</keyword>
<dbReference type="InterPro" id="IPR036010">
    <property type="entry name" value="2Fe-2S_ferredoxin-like_sf"/>
</dbReference>
<dbReference type="InterPro" id="IPR012675">
    <property type="entry name" value="Beta-grasp_dom_sf"/>
</dbReference>
<proteinExistence type="predicted"/>
<dbReference type="PROSITE" id="PS00197">
    <property type="entry name" value="2FE2S_FER_1"/>
    <property type="match status" value="1"/>
</dbReference>
<keyword evidence="2" id="KW-0479">Metal-binding</keyword>
<keyword evidence="6" id="KW-1185">Reference proteome</keyword>
<feature type="non-terminal residue" evidence="5">
    <location>
        <position position="57"/>
    </location>
</feature>
<reference evidence="6" key="1">
    <citation type="submission" date="2021-01" db="EMBL/GenBank/DDBJ databases">
        <title>Caligus Genome Assembly.</title>
        <authorList>
            <person name="Gallardo-Escarate C."/>
        </authorList>
    </citation>
    <scope>NUCLEOTIDE SEQUENCE [LARGE SCALE GENOMIC DNA]</scope>
</reference>